<dbReference type="Proteomes" id="UP001237642">
    <property type="component" value="Unassembled WGS sequence"/>
</dbReference>
<proteinExistence type="predicted"/>
<dbReference type="AlphaFoldDB" id="A0AAD8MTL4"/>
<feature type="region of interest" description="Disordered" evidence="1">
    <location>
        <begin position="277"/>
        <end position="309"/>
    </location>
</feature>
<dbReference type="EMBL" id="JAUIZM010000005">
    <property type="protein sequence ID" value="KAK1383508.1"/>
    <property type="molecule type" value="Genomic_DNA"/>
</dbReference>
<organism evidence="2 3">
    <name type="scientific">Heracleum sosnowskyi</name>
    <dbReference type="NCBI Taxonomy" id="360622"/>
    <lineage>
        <taxon>Eukaryota</taxon>
        <taxon>Viridiplantae</taxon>
        <taxon>Streptophyta</taxon>
        <taxon>Embryophyta</taxon>
        <taxon>Tracheophyta</taxon>
        <taxon>Spermatophyta</taxon>
        <taxon>Magnoliopsida</taxon>
        <taxon>eudicotyledons</taxon>
        <taxon>Gunneridae</taxon>
        <taxon>Pentapetalae</taxon>
        <taxon>asterids</taxon>
        <taxon>campanulids</taxon>
        <taxon>Apiales</taxon>
        <taxon>Apiaceae</taxon>
        <taxon>Apioideae</taxon>
        <taxon>apioid superclade</taxon>
        <taxon>Tordylieae</taxon>
        <taxon>Tordyliinae</taxon>
        <taxon>Heracleum</taxon>
    </lineage>
</organism>
<comment type="caution">
    <text evidence="2">The sequence shown here is derived from an EMBL/GenBank/DDBJ whole genome shotgun (WGS) entry which is preliminary data.</text>
</comment>
<gene>
    <name evidence="2" type="ORF">POM88_021243</name>
</gene>
<evidence type="ECO:0000256" key="1">
    <source>
        <dbReference type="SAM" id="MobiDB-lite"/>
    </source>
</evidence>
<accession>A0AAD8MTL4</accession>
<name>A0AAD8MTL4_9APIA</name>
<sequence>MNASEEAPSTSCHDSIVTSEELTLRNCSGENFNVISKLSGTDKLNTVTPRPPPPVIPRQFFRPVFIEVPPIQLYQTILNPVQHIVTPLHPAIPTPGTLCSSSSEMGMPSAIPSLFPNLNSESVMLHHDGVSLREWVKFGENKRNKLKNLHIFKQIVDAVEEANRLHRNSVENDPQPNEDPTITMQKLSLDIAGMKTRPECAKTTETNGNDKEGDTEKLISKGVHVVLPSVERSDILVSKSNLKKVDEPVLQSKLKTTDAPSKGSTVQYFKYTFQRKRKRKTLGVSGGHVSADNHTPERRKDIQNASEEP</sequence>
<reference evidence="2" key="1">
    <citation type="submission" date="2023-02" db="EMBL/GenBank/DDBJ databases">
        <title>Genome of toxic invasive species Heracleum sosnowskyi carries increased number of genes despite the absence of recent whole-genome duplications.</title>
        <authorList>
            <person name="Schelkunov M."/>
            <person name="Shtratnikova V."/>
            <person name="Makarenko M."/>
            <person name="Klepikova A."/>
            <person name="Omelchenko D."/>
            <person name="Novikova G."/>
            <person name="Obukhova E."/>
            <person name="Bogdanov V."/>
            <person name="Penin A."/>
            <person name="Logacheva M."/>
        </authorList>
    </citation>
    <scope>NUCLEOTIDE SEQUENCE</scope>
    <source>
        <strain evidence="2">Hsosn_3</strain>
        <tissue evidence="2">Leaf</tissue>
    </source>
</reference>
<evidence type="ECO:0000313" key="2">
    <source>
        <dbReference type="EMBL" id="KAK1383508.1"/>
    </source>
</evidence>
<reference evidence="2" key="2">
    <citation type="submission" date="2023-05" db="EMBL/GenBank/DDBJ databases">
        <authorList>
            <person name="Schelkunov M.I."/>
        </authorList>
    </citation>
    <scope>NUCLEOTIDE SEQUENCE</scope>
    <source>
        <strain evidence="2">Hsosn_3</strain>
        <tissue evidence="2">Leaf</tissue>
    </source>
</reference>
<keyword evidence="3" id="KW-1185">Reference proteome</keyword>
<protein>
    <submittedName>
        <fullName evidence="2">Uncharacterized protein</fullName>
    </submittedName>
</protein>
<evidence type="ECO:0000313" key="3">
    <source>
        <dbReference type="Proteomes" id="UP001237642"/>
    </source>
</evidence>